<sequence length="132" mass="15884">MVFLYELSSCFDMLLQYVYEKLPLGIGIEKIKWSPEFKKALKDKSEEVYKIIEEASQEWWFNDLRVNRDYIAHHGRPNIGFEFNKSEVKFPFFGHPGIPKRPIHERREMFEHCDLWGRNISDLFKRVKTVLS</sequence>
<dbReference type="Proteomes" id="UP000177383">
    <property type="component" value="Unassembled WGS sequence"/>
</dbReference>
<gene>
    <name evidence="1" type="ORF">A2773_01665</name>
</gene>
<proteinExistence type="predicted"/>
<evidence type="ECO:0000313" key="2">
    <source>
        <dbReference type="Proteomes" id="UP000177383"/>
    </source>
</evidence>
<name>A0A1F5ZLC0_9BACT</name>
<reference evidence="1 2" key="1">
    <citation type="journal article" date="2016" name="Nat. Commun.">
        <title>Thousands of microbial genomes shed light on interconnected biogeochemical processes in an aquifer system.</title>
        <authorList>
            <person name="Anantharaman K."/>
            <person name="Brown C.T."/>
            <person name="Hug L.A."/>
            <person name="Sharon I."/>
            <person name="Castelle C.J."/>
            <person name="Probst A.J."/>
            <person name="Thomas B.C."/>
            <person name="Singh A."/>
            <person name="Wilkins M.J."/>
            <person name="Karaoz U."/>
            <person name="Brodie E.L."/>
            <person name="Williams K.H."/>
            <person name="Hubbard S.S."/>
            <person name="Banfield J.F."/>
        </authorList>
    </citation>
    <scope>NUCLEOTIDE SEQUENCE [LARGE SCALE GENOMIC DNA]</scope>
</reference>
<comment type="caution">
    <text evidence="1">The sequence shown here is derived from an EMBL/GenBank/DDBJ whole genome shotgun (WGS) entry which is preliminary data.</text>
</comment>
<dbReference type="AlphaFoldDB" id="A0A1F5ZLC0"/>
<organism evidence="1 2">
    <name type="scientific">Candidatus Gottesmanbacteria bacterium RIFCSPHIGHO2_01_FULL_39_10</name>
    <dbReference type="NCBI Taxonomy" id="1798375"/>
    <lineage>
        <taxon>Bacteria</taxon>
        <taxon>Candidatus Gottesmaniibacteriota</taxon>
    </lineage>
</organism>
<evidence type="ECO:0000313" key="1">
    <source>
        <dbReference type="EMBL" id="OGG12897.1"/>
    </source>
</evidence>
<evidence type="ECO:0008006" key="3">
    <source>
        <dbReference type="Google" id="ProtNLM"/>
    </source>
</evidence>
<accession>A0A1F5ZLC0</accession>
<protein>
    <recommendedName>
        <fullName evidence="3">Cthe-2314-like HEPN domain-containing protein</fullName>
    </recommendedName>
</protein>
<dbReference type="EMBL" id="MFJE01000068">
    <property type="protein sequence ID" value="OGG12897.1"/>
    <property type="molecule type" value="Genomic_DNA"/>
</dbReference>